<dbReference type="SMART" id="SM01384">
    <property type="entry name" value="Ribosomal_L15e"/>
    <property type="match status" value="1"/>
</dbReference>
<keyword evidence="9" id="KW-1185">Reference proteome</keyword>
<dbReference type="AlphaFoldDB" id="A0AA40LNL4"/>
<dbReference type="GO" id="GO:0003723">
    <property type="term" value="F:RNA binding"/>
    <property type="evidence" value="ECO:0007669"/>
    <property type="project" value="TreeGrafter"/>
</dbReference>
<evidence type="ECO:0000256" key="5">
    <source>
        <dbReference type="ARBA" id="ARBA00046623"/>
    </source>
</evidence>
<evidence type="ECO:0000313" key="8">
    <source>
        <dbReference type="EMBL" id="KAK1339645.1"/>
    </source>
</evidence>
<keyword evidence="3 6" id="KW-0687">Ribonucleoprotein</keyword>
<evidence type="ECO:0000256" key="1">
    <source>
        <dbReference type="ARBA" id="ARBA00006857"/>
    </source>
</evidence>
<dbReference type="PANTHER" id="PTHR11847:SF27">
    <property type="entry name" value="LARGE RIBOSOMAL SUBUNIT PROTEIN EL15"/>
    <property type="match status" value="1"/>
</dbReference>
<comment type="caution">
    <text evidence="8">The sequence shown here is derived from an EMBL/GenBank/DDBJ whole genome shotgun (WGS) entry which is preliminary data.</text>
</comment>
<evidence type="ECO:0000256" key="4">
    <source>
        <dbReference type="ARBA" id="ARBA00034092"/>
    </source>
</evidence>
<sequence length="246" mass="26434">MFCHLVDLNINLLLYRISVHCGGCKCLVPMSATYCKPVRHGVNQLNLLLRSAGHHCGALNSYWVCQDSMYKFFELSEEILTPNGSPNQSTSTGRCEALHLQAQELCLGKGHKLHYTILLVVVTIQLGKGILLSSSSVTANISNGHGFIQTQGHVASPEPSGCMASPGPRCARLPPDPGPNLTRIQGHMASPGPGTQLHWDPGAHGLTRTQERVASPRPRGVWPHLDPGAHGLTRTRDLASPGPRGA</sequence>
<evidence type="ECO:0000256" key="7">
    <source>
        <dbReference type="SAM" id="MobiDB-lite"/>
    </source>
</evidence>
<dbReference type="EMBL" id="JAULJE010000008">
    <property type="protein sequence ID" value="KAK1339645.1"/>
    <property type="molecule type" value="Genomic_DNA"/>
</dbReference>
<comment type="subunit">
    <text evidence="5">Component of the large ribosomal subunit. Interacts with IFIT1 (via TPR repeats 1-4).</text>
</comment>
<dbReference type="InterPro" id="IPR024794">
    <property type="entry name" value="Rbsml_eL15_core_dom_sf"/>
</dbReference>
<organism evidence="8 9">
    <name type="scientific">Cnephaeus nilssonii</name>
    <name type="common">Northern bat</name>
    <name type="synonym">Eptesicus nilssonii</name>
    <dbReference type="NCBI Taxonomy" id="3371016"/>
    <lineage>
        <taxon>Eukaryota</taxon>
        <taxon>Metazoa</taxon>
        <taxon>Chordata</taxon>
        <taxon>Craniata</taxon>
        <taxon>Vertebrata</taxon>
        <taxon>Euteleostomi</taxon>
        <taxon>Mammalia</taxon>
        <taxon>Eutheria</taxon>
        <taxon>Laurasiatheria</taxon>
        <taxon>Chiroptera</taxon>
        <taxon>Yangochiroptera</taxon>
        <taxon>Vespertilionidae</taxon>
        <taxon>Cnephaeus</taxon>
    </lineage>
</organism>
<name>A0AA40LNL4_CNENI</name>
<dbReference type="SUPFAM" id="SSF54189">
    <property type="entry name" value="Ribosomal proteins S24e, L23 and L15e"/>
    <property type="match status" value="1"/>
</dbReference>
<dbReference type="Pfam" id="PF00827">
    <property type="entry name" value="Ribosomal_L15e"/>
    <property type="match status" value="1"/>
</dbReference>
<dbReference type="Gene3D" id="3.40.1120.10">
    <property type="entry name" value="Ribosomal protein l15e"/>
    <property type="match status" value="1"/>
</dbReference>
<dbReference type="GO" id="GO:0003735">
    <property type="term" value="F:structural constituent of ribosome"/>
    <property type="evidence" value="ECO:0007669"/>
    <property type="project" value="InterPro"/>
</dbReference>
<dbReference type="GO" id="GO:0002181">
    <property type="term" value="P:cytoplasmic translation"/>
    <property type="evidence" value="ECO:0007669"/>
    <property type="project" value="TreeGrafter"/>
</dbReference>
<dbReference type="InterPro" id="IPR000439">
    <property type="entry name" value="Ribosomal_eL15"/>
</dbReference>
<protein>
    <recommendedName>
        <fullName evidence="6">Ribosomal protein L15</fullName>
    </recommendedName>
</protein>
<dbReference type="Proteomes" id="UP001177744">
    <property type="component" value="Unassembled WGS sequence"/>
</dbReference>
<keyword evidence="2 6" id="KW-0689">Ribosomal protein</keyword>
<reference evidence="8" key="1">
    <citation type="submission" date="2023-06" db="EMBL/GenBank/DDBJ databases">
        <title>Reference genome for the Northern bat (Eptesicus nilssonii), a most northern bat species.</title>
        <authorList>
            <person name="Laine V.N."/>
            <person name="Pulliainen A.T."/>
            <person name="Lilley T.M."/>
        </authorList>
    </citation>
    <scope>NUCLEOTIDE SEQUENCE</scope>
    <source>
        <strain evidence="8">BLF_Eptnil</strain>
        <tissue evidence="8">Kidney</tissue>
    </source>
</reference>
<dbReference type="InterPro" id="IPR012678">
    <property type="entry name" value="Ribosomal_uL23/eL15/eS24_sf"/>
</dbReference>
<gene>
    <name evidence="8" type="ORF">QTO34_018199</name>
</gene>
<feature type="region of interest" description="Disordered" evidence="7">
    <location>
        <begin position="200"/>
        <end position="246"/>
    </location>
</feature>
<comment type="function">
    <text evidence="4">Component of the large ribosomal subunit. The ribosome is a large ribonucleoprotein complex responsible for the synthesis of proteins in the cell.</text>
</comment>
<proteinExistence type="inferred from homology"/>
<evidence type="ECO:0000256" key="6">
    <source>
        <dbReference type="RuleBase" id="RU000663"/>
    </source>
</evidence>
<dbReference type="GO" id="GO:0022625">
    <property type="term" value="C:cytosolic large ribosomal subunit"/>
    <property type="evidence" value="ECO:0007669"/>
    <property type="project" value="TreeGrafter"/>
</dbReference>
<evidence type="ECO:0000256" key="2">
    <source>
        <dbReference type="ARBA" id="ARBA00022980"/>
    </source>
</evidence>
<comment type="similarity">
    <text evidence="1 6">Belongs to the eukaryotic ribosomal protein eL15 family.</text>
</comment>
<evidence type="ECO:0000256" key="3">
    <source>
        <dbReference type="ARBA" id="ARBA00023274"/>
    </source>
</evidence>
<accession>A0AA40LNL4</accession>
<evidence type="ECO:0000313" key="9">
    <source>
        <dbReference type="Proteomes" id="UP001177744"/>
    </source>
</evidence>
<dbReference type="PANTHER" id="PTHR11847">
    <property type="entry name" value="RIBOSOMAL PROTEIN L15"/>
    <property type="match status" value="1"/>
</dbReference>